<comment type="catalytic activity">
    <reaction evidence="4">
        <text>O-phospho-L-seryl-[protein] + H2O = L-seryl-[protein] + phosphate</text>
        <dbReference type="Rhea" id="RHEA:20629"/>
        <dbReference type="Rhea" id="RHEA-COMP:9863"/>
        <dbReference type="Rhea" id="RHEA-COMP:11604"/>
        <dbReference type="ChEBI" id="CHEBI:15377"/>
        <dbReference type="ChEBI" id="CHEBI:29999"/>
        <dbReference type="ChEBI" id="CHEBI:43474"/>
        <dbReference type="ChEBI" id="CHEBI:83421"/>
        <dbReference type="EC" id="3.1.3.16"/>
    </reaction>
</comment>
<dbReference type="InterPro" id="IPR036457">
    <property type="entry name" value="PPM-type-like_dom_sf"/>
</dbReference>
<sequence length="465" mass="50360">MSELLQSLASLHFFVSLVIGSALHWIGLSCALAIHLVDCRGERRARASTDPSVPRSEDSGLGCGAAVECLLGVLRALRMGSCHSSVGGPSPHSSSPASTSSGSRGSRRSRRGLSRRLGRPSKKEEEVHRIPGRMFVNGASDVASFFSKQGKKGINQDAMIVWEKFGSREDTVLCGVFDGHGPYGHMVAKMVRDVLPLKLSINWEGEEFTETSASYSGSITSEASSSVALKDEVGACVDIEETDENSQTFRSLKDSLLMAFRDMDKELKHNCRFDCSFSGTTAVTLIKQGQELVIGNVGDSRAVLGTRNQNNSLIAVQLTMDLKPNLPSEEERITQCSGRVFALTDEPDVARVWLPDKDIPGLAMSRTLGDFCLKNFGLISVPDISYLHITKRDEFVVMATDGVWDVLSNQEVVDIVASSPARSSAAQLIVESAVKAWKLKYPTSRTDDCAVVCLFLNGDASDTSQ</sequence>
<dbReference type="SUPFAM" id="SSF81606">
    <property type="entry name" value="PP2C-like"/>
    <property type="match status" value="1"/>
</dbReference>
<dbReference type="Proteomes" id="UP001327560">
    <property type="component" value="Chromosome 6"/>
</dbReference>
<keyword evidence="9" id="KW-1185">Reference proteome</keyword>
<keyword evidence="3" id="KW-0904">Protein phosphatase</keyword>
<dbReference type="GO" id="GO:0004722">
    <property type="term" value="F:protein serine/threonine phosphatase activity"/>
    <property type="evidence" value="ECO:0007669"/>
    <property type="project" value="UniProtKB-EC"/>
</dbReference>
<evidence type="ECO:0000313" key="9">
    <source>
        <dbReference type="Proteomes" id="UP001327560"/>
    </source>
</evidence>
<dbReference type="EMBL" id="CP136895">
    <property type="protein sequence ID" value="WOL11344.1"/>
    <property type="molecule type" value="Genomic_DNA"/>
</dbReference>
<dbReference type="CDD" id="cd00143">
    <property type="entry name" value="PP2Cc"/>
    <property type="match status" value="1"/>
</dbReference>
<evidence type="ECO:0000256" key="1">
    <source>
        <dbReference type="ARBA" id="ARBA00013081"/>
    </source>
</evidence>
<evidence type="ECO:0000256" key="5">
    <source>
        <dbReference type="ARBA" id="ARBA00048336"/>
    </source>
</evidence>
<dbReference type="AlphaFoldDB" id="A0AAQ3KN91"/>
<evidence type="ECO:0000256" key="4">
    <source>
        <dbReference type="ARBA" id="ARBA00047761"/>
    </source>
</evidence>
<keyword evidence="2" id="KW-0378">Hydrolase</keyword>
<dbReference type="PROSITE" id="PS51746">
    <property type="entry name" value="PPM_2"/>
    <property type="match status" value="1"/>
</dbReference>
<evidence type="ECO:0000256" key="2">
    <source>
        <dbReference type="ARBA" id="ARBA00022801"/>
    </source>
</evidence>
<protein>
    <recommendedName>
        <fullName evidence="1">protein-serine/threonine phosphatase</fullName>
        <ecNumber evidence="1">3.1.3.16</ecNumber>
    </recommendedName>
</protein>
<feature type="domain" description="PPM-type phosphatase" evidence="7">
    <location>
        <begin position="142"/>
        <end position="456"/>
    </location>
</feature>
<evidence type="ECO:0000256" key="6">
    <source>
        <dbReference type="SAM" id="MobiDB-lite"/>
    </source>
</evidence>
<organism evidence="8 9">
    <name type="scientific">Canna indica</name>
    <name type="common">Indian-shot</name>
    <dbReference type="NCBI Taxonomy" id="4628"/>
    <lineage>
        <taxon>Eukaryota</taxon>
        <taxon>Viridiplantae</taxon>
        <taxon>Streptophyta</taxon>
        <taxon>Embryophyta</taxon>
        <taxon>Tracheophyta</taxon>
        <taxon>Spermatophyta</taxon>
        <taxon>Magnoliopsida</taxon>
        <taxon>Liliopsida</taxon>
        <taxon>Zingiberales</taxon>
        <taxon>Cannaceae</taxon>
        <taxon>Canna</taxon>
    </lineage>
</organism>
<evidence type="ECO:0000313" key="8">
    <source>
        <dbReference type="EMBL" id="WOL11344.1"/>
    </source>
</evidence>
<dbReference type="InterPro" id="IPR015655">
    <property type="entry name" value="PP2C"/>
</dbReference>
<accession>A0AAQ3KN91</accession>
<dbReference type="Pfam" id="PF00481">
    <property type="entry name" value="PP2C"/>
    <property type="match status" value="1"/>
</dbReference>
<evidence type="ECO:0000256" key="3">
    <source>
        <dbReference type="ARBA" id="ARBA00022912"/>
    </source>
</evidence>
<reference evidence="8 9" key="1">
    <citation type="submission" date="2023-10" db="EMBL/GenBank/DDBJ databases">
        <title>Chromosome-scale genome assembly provides insights into flower coloration mechanisms of Canna indica.</title>
        <authorList>
            <person name="Li C."/>
        </authorList>
    </citation>
    <scope>NUCLEOTIDE SEQUENCE [LARGE SCALE GENOMIC DNA]</scope>
    <source>
        <tissue evidence="8">Flower</tissue>
    </source>
</reference>
<dbReference type="Gene3D" id="3.60.40.10">
    <property type="entry name" value="PPM-type phosphatase domain"/>
    <property type="match status" value="1"/>
</dbReference>
<dbReference type="EC" id="3.1.3.16" evidence="1"/>
<dbReference type="PANTHER" id="PTHR47992">
    <property type="entry name" value="PROTEIN PHOSPHATASE"/>
    <property type="match status" value="1"/>
</dbReference>
<comment type="catalytic activity">
    <reaction evidence="5">
        <text>O-phospho-L-threonyl-[protein] + H2O = L-threonyl-[protein] + phosphate</text>
        <dbReference type="Rhea" id="RHEA:47004"/>
        <dbReference type="Rhea" id="RHEA-COMP:11060"/>
        <dbReference type="Rhea" id="RHEA-COMP:11605"/>
        <dbReference type="ChEBI" id="CHEBI:15377"/>
        <dbReference type="ChEBI" id="CHEBI:30013"/>
        <dbReference type="ChEBI" id="CHEBI:43474"/>
        <dbReference type="ChEBI" id="CHEBI:61977"/>
        <dbReference type="EC" id="3.1.3.16"/>
    </reaction>
</comment>
<feature type="region of interest" description="Disordered" evidence="6">
    <location>
        <begin position="85"/>
        <end position="129"/>
    </location>
</feature>
<dbReference type="InterPro" id="IPR001932">
    <property type="entry name" value="PPM-type_phosphatase-like_dom"/>
</dbReference>
<evidence type="ECO:0000259" key="7">
    <source>
        <dbReference type="PROSITE" id="PS51746"/>
    </source>
</evidence>
<feature type="compositionally biased region" description="Low complexity" evidence="6">
    <location>
        <begin position="85"/>
        <end position="104"/>
    </location>
</feature>
<proteinExistence type="predicted"/>
<feature type="compositionally biased region" description="Basic residues" evidence="6">
    <location>
        <begin position="105"/>
        <end position="120"/>
    </location>
</feature>
<name>A0AAQ3KN91_9LILI</name>
<dbReference type="SMART" id="SM00332">
    <property type="entry name" value="PP2Cc"/>
    <property type="match status" value="1"/>
</dbReference>
<gene>
    <name evidence="8" type="ORF">Cni_G20106</name>
</gene>